<evidence type="ECO:0000256" key="3">
    <source>
        <dbReference type="ARBA" id="ARBA00022692"/>
    </source>
</evidence>
<dbReference type="RefSeq" id="WP_123039980.1">
    <property type="nucleotide sequence ID" value="NZ_CP033433.1"/>
</dbReference>
<dbReference type="GO" id="GO:0016020">
    <property type="term" value="C:membrane"/>
    <property type="evidence" value="ECO:0007669"/>
    <property type="project" value="UniProtKB-SubCell"/>
</dbReference>
<accession>A0A3G3JWN6</accession>
<name>A0A3G3JWN6_9BACL</name>
<evidence type="ECO:0000256" key="2">
    <source>
        <dbReference type="ARBA" id="ARBA00007511"/>
    </source>
</evidence>
<feature type="transmembrane region" description="Helical" evidence="6">
    <location>
        <begin position="130"/>
        <end position="146"/>
    </location>
</feature>
<proteinExistence type="inferred from homology"/>
<keyword evidence="4 6" id="KW-1133">Transmembrane helix</keyword>
<evidence type="ECO:0000256" key="6">
    <source>
        <dbReference type="SAM" id="Phobius"/>
    </source>
</evidence>
<gene>
    <name evidence="7" type="ORF">EAV92_04670</name>
</gene>
<feature type="transmembrane region" description="Helical" evidence="6">
    <location>
        <begin position="6"/>
        <end position="29"/>
    </location>
</feature>
<dbReference type="PANTHER" id="PTHR30238:SF4">
    <property type="entry name" value="SLL1022 PROTEIN"/>
    <property type="match status" value="1"/>
</dbReference>
<sequence>MELFWWGLAQIIMINVVLSGDNAVVIALACRGLPDRLQKKAIFWGMLGAIVLRIVLTFAAVWVLKIPYVQLIGALLLLYIAVKLLKNDEADDKLKSGSNVREAIRTIVTADIVMSLDNVLAVAGAASGNLLLIGLGLAVSIPLIVWGSKLLMKGMERFPIVVVLGAGLLGYTSGEMALKDKAAGGWLEIVPLSHYAIPIVLAVLVMAIGATLGKKTPKKEEAAEAAVHAS</sequence>
<evidence type="ECO:0000256" key="1">
    <source>
        <dbReference type="ARBA" id="ARBA00004141"/>
    </source>
</evidence>
<reference evidence="7 8" key="1">
    <citation type="submission" date="2018-10" db="EMBL/GenBank/DDBJ databases">
        <title>Genome Sequence of Cohnella sp.</title>
        <authorList>
            <person name="Srinivasan S."/>
            <person name="Kim M.K."/>
        </authorList>
    </citation>
    <scope>NUCLEOTIDE SEQUENCE [LARGE SCALE GENOMIC DNA]</scope>
    <source>
        <strain evidence="7 8">18JY8-7</strain>
    </source>
</reference>
<feature type="transmembrane region" description="Helical" evidence="6">
    <location>
        <begin position="194"/>
        <end position="212"/>
    </location>
</feature>
<comment type="similarity">
    <text evidence="2">Belongs to the TerC family.</text>
</comment>
<dbReference type="InterPro" id="IPR022301">
    <property type="entry name" value="Integral_membrane_YjbE"/>
</dbReference>
<dbReference type="InterPro" id="IPR005496">
    <property type="entry name" value="Integral_membrane_TerC"/>
</dbReference>
<feature type="transmembrane region" description="Helical" evidence="6">
    <location>
        <begin position="158"/>
        <end position="174"/>
    </location>
</feature>
<organism evidence="7 8">
    <name type="scientific">Cohnella candidum</name>
    <dbReference type="NCBI Taxonomy" id="2674991"/>
    <lineage>
        <taxon>Bacteria</taxon>
        <taxon>Bacillati</taxon>
        <taxon>Bacillota</taxon>
        <taxon>Bacilli</taxon>
        <taxon>Bacillales</taxon>
        <taxon>Paenibacillaceae</taxon>
        <taxon>Cohnella</taxon>
    </lineage>
</organism>
<evidence type="ECO:0000313" key="8">
    <source>
        <dbReference type="Proteomes" id="UP000269097"/>
    </source>
</evidence>
<dbReference type="AlphaFoldDB" id="A0A3G3JWN6"/>
<dbReference type="Proteomes" id="UP000269097">
    <property type="component" value="Chromosome"/>
</dbReference>
<feature type="transmembrane region" description="Helical" evidence="6">
    <location>
        <begin position="68"/>
        <end position="85"/>
    </location>
</feature>
<keyword evidence="5 6" id="KW-0472">Membrane</keyword>
<dbReference type="EMBL" id="CP033433">
    <property type="protein sequence ID" value="AYQ71919.1"/>
    <property type="molecule type" value="Genomic_DNA"/>
</dbReference>
<dbReference type="Pfam" id="PF03741">
    <property type="entry name" value="TerC"/>
    <property type="match status" value="1"/>
</dbReference>
<dbReference type="PANTHER" id="PTHR30238">
    <property type="entry name" value="MEMBRANE BOUND PREDICTED REDOX MODULATOR"/>
    <property type="match status" value="1"/>
</dbReference>
<evidence type="ECO:0000256" key="5">
    <source>
        <dbReference type="ARBA" id="ARBA00023136"/>
    </source>
</evidence>
<evidence type="ECO:0000313" key="7">
    <source>
        <dbReference type="EMBL" id="AYQ71919.1"/>
    </source>
</evidence>
<comment type="subcellular location">
    <subcellularLocation>
        <location evidence="1">Membrane</location>
        <topology evidence="1">Multi-pass membrane protein</topology>
    </subcellularLocation>
</comment>
<feature type="transmembrane region" description="Helical" evidence="6">
    <location>
        <begin position="41"/>
        <end position="62"/>
    </location>
</feature>
<dbReference type="NCBIfam" id="TIGR03717">
    <property type="entry name" value="R_switched_YjbE"/>
    <property type="match status" value="1"/>
</dbReference>
<keyword evidence="3 6" id="KW-0812">Transmembrane</keyword>
<dbReference type="KEGG" id="coh:EAV92_04670"/>
<evidence type="ECO:0000256" key="4">
    <source>
        <dbReference type="ARBA" id="ARBA00022989"/>
    </source>
</evidence>
<keyword evidence="8" id="KW-1185">Reference proteome</keyword>
<protein>
    <submittedName>
        <fullName evidence="7">TerC family protein</fullName>
    </submittedName>
</protein>